<comment type="caution">
    <text evidence="13">The sequence shown here is derived from an EMBL/GenBank/DDBJ whole genome shotgun (WGS) entry which is preliminary data.</text>
</comment>
<gene>
    <name evidence="13" type="ORF">G4P62_006528</name>
</gene>
<evidence type="ECO:0000256" key="3">
    <source>
        <dbReference type="ARBA" id="ARBA00022692"/>
    </source>
</evidence>
<dbReference type="PANTHER" id="PTHR25466:SF2">
    <property type="entry name" value="T-LYMPHOCYTE ACTIVATION ANTIGEN CD86"/>
    <property type="match status" value="1"/>
</dbReference>
<accession>A0A9D2YEL9</accession>
<dbReference type="InterPro" id="IPR036179">
    <property type="entry name" value="Ig-like_dom_sf"/>
</dbReference>
<dbReference type="GO" id="GO:0009897">
    <property type="term" value="C:external side of plasma membrane"/>
    <property type="evidence" value="ECO:0007669"/>
    <property type="project" value="TreeGrafter"/>
</dbReference>
<evidence type="ECO:0000256" key="7">
    <source>
        <dbReference type="ARBA" id="ARBA00023157"/>
    </source>
</evidence>
<evidence type="ECO:0000256" key="5">
    <source>
        <dbReference type="ARBA" id="ARBA00022989"/>
    </source>
</evidence>
<keyword evidence="2" id="KW-1003">Cell membrane</keyword>
<evidence type="ECO:0000256" key="11">
    <source>
        <dbReference type="SAM" id="Phobius"/>
    </source>
</evidence>
<evidence type="ECO:0000256" key="9">
    <source>
        <dbReference type="ARBA" id="ARBA00023180"/>
    </source>
</evidence>
<proteinExistence type="predicted"/>
<dbReference type="GO" id="GO:0007166">
    <property type="term" value="P:cell surface receptor signaling pathway"/>
    <property type="evidence" value="ECO:0007669"/>
    <property type="project" value="TreeGrafter"/>
</dbReference>
<dbReference type="InterPro" id="IPR013162">
    <property type="entry name" value="CD80_C2-set"/>
</dbReference>
<feature type="non-terminal residue" evidence="13">
    <location>
        <position position="289"/>
    </location>
</feature>
<keyword evidence="6 11" id="KW-0472">Membrane</keyword>
<dbReference type="GO" id="GO:0071222">
    <property type="term" value="P:cellular response to lipopolysaccharide"/>
    <property type="evidence" value="ECO:0007669"/>
    <property type="project" value="TreeGrafter"/>
</dbReference>
<evidence type="ECO:0000256" key="10">
    <source>
        <dbReference type="ARBA" id="ARBA00023319"/>
    </source>
</evidence>
<keyword evidence="7" id="KW-1015">Disulfide bond</keyword>
<dbReference type="EMBL" id="JAAVVJ010000007">
    <property type="protein sequence ID" value="KAF7219081.1"/>
    <property type="molecule type" value="Genomic_DNA"/>
</dbReference>
<dbReference type="AlphaFoldDB" id="A0A9D2YEL9"/>
<evidence type="ECO:0000259" key="12">
    <source>
        <dbReference type="Pfam" id="PF08205"/>
    </source>
</evidence>
<evidence type="ECO:0000256" key="8">
    <source>
        <dbReference type="ARBA" id="ARBA00023170"/>
    </source>
</evidence>
<evidence type="ECO:0000256" key="6">
    <source>
        <dbReference type="ARBA" id="ARBA00023136"/>
    </source>
</evidence>
<sequence length="289" mass="32078">VSLGEAYNRKPTHPILILILINVITAEERCPTEFEGVVGGNVTFCFKVYWPKIEFLYLQRTLHGTETFVNGFHASKSVTSTWPNTKTTTNKEIIMSGLNVSHEGEYYCYYRYNDTTDQMSFQLQLTITAPFSKPSVTKTCGKKDVDCNITCASHNGYPRQTITWQTSSNVWNHVDNEKQCPTTKMFNISSTFYTNCSGGEVNVSCSVGNNISDTITLCGSQAGPLSNIMIIIIITISAATGILVTVIATKRCWGCKRQKQGAAVKNKGAQEDLMEEIRLTESKETVSTL</sequence>
<dbReference type="Proteomes" id="UP000822369">
    <property type="component" value="Chromosome 7"/>
</dbReference>
<dbReference type="InterPro" id="IPR051713">
    <property type="entry name" value="T-cell_Activation_Regulation"/>
</dbReference>
<dbReference type="GO" id="GO:0006955">
    <property type="term" value="P:immune response"/>
    <property type="evidence" value="ECO:0007669"/>
    <property type="project" value="TreeGrafter"/>
</dbReference>
<feature type="domain" description="CD80-like immunoglobulin C2-set" evidence="12">
    <location>
        <begin position="144"/>
        <end position="207"/>
    </location>
</feature>
<evidence type="ECO:0000313" key="14">
    <source>
        <dbReference type="Proteomes" id="UP000822369"/>
    </source>
</evidence>
<evidence type="ECO:0000256" key="2">
    <source>
        <dbReference type="ARBA" id="ARBA00022475"/>
    </source>
</evidence>
<keyword evidence="3 11" id="KW-0812">Transmembrane</keyword>
<protein>
    <submittedName>
        <fullName evidence="13">LOC107380448-like protein</fullName>
    </submittedName>
</protein>
<dbReference type="Pfam" id="PF08205">
    <property type="entry name" value="C2-set_2"/>
    <property type="match status" value="1"/>
</dbReference>
<evidence type="ECO:0000256" key="4">
    <source>
        <dbReference type="ARBA" id="ARBA00022729"/>
    </source>
</evidence>
<dbReference type="GO" id="GO:0042130">
    <property type="term" value="P:negative regulation of T cell proliferation"/>
    <property type="evidence" value="ECO:0007669"/>
    <property type="project" value="TreeGrafter"/>
</dbReference>
<organism evidence="13 14">
    <name type="scientific">Nothobranchius furzeri</name>
    <name type="common">Turquoise killifish</name>
    <dbReference type="NCBI Taxonomy" id="105023"/>
    <lineage>
        <taxon>Eukaryota</taxon>
        <taxon>Metazoa</taxon>
        <taxon>Chordata</taxon>
        <taxon>Craniata</taxon>
        <taxon>Vertebrata</taxon>
        <taxon>Euteleostomi</taxon>
        <taxon>Actinopterygii</taxon>
        <taxon>Neopterygii</taxon>
        <taxon>Teleostei</taxon>
        <taxon>Neoteleostei</taxon>
        <taxon>Acanthomorphata</taxon>
        <taxon>Ovalentaria</taxon>
        <taxon>Atherinomorphae</taxon>
        <taxon>Cyprinodontiformes</taxon>
        <taxon>Nothobranchiidae</taxon>
        <taxon>Nothobranchius</taxon>
    </lineage>
</organism>
<dbReference type="PANTHER" id="PTHR25466">
    <property type="entry name" value="T-LYMPHOCYTE ACTIVATION ANTIGEN"/>
    <property type="match status" value="1"/>
</dbReference>
<keyword evidence="8" id="KW-0675">Receptor</keyword>
<evidence type="ECO:0000313" key="13">
    <source>
        <dbReference type="EMBL" id="KAF7219081.1"/>
    </source>
</evidence>
<keyword evidence="4" id="KW-0732">Signal</keyword>
<comment type="subcellular location">
    <subcellularLocation>
        <location evidence="1">Cell membrane</location>
        <topology evidence="1">Single-pass type I membrane protein</topology>
    </subcellularLocation>
</comment>
<dbReference type="GO" id="GO:0042102">
    <property type="term" value="P:positive regulation of T cell proliferation"/>
    <property type="evidence" value="ECO:0007669"/>
    <property type="project" value="TreeGrafter"/>
</dbReference>
<reference evidence="13" key="1">
    <citation type="submission" date="2020-03" db="EMBL/GenBank/DDBJ databases">
        <title>Intra-Species Differences in Population Size shape Life History and Genome Evolution.</title>
        <authorList>
            <person name="Willemsen D."/>
            <person name="Cui R."/>
            <person name="Valenzano D.R."/>
        </authorList>
    </citation>
    <scope>NUCLEOTIDE SEQUENCE</scope>
    <source>
        <strain evidence="13">GRZ</strain>
        <tissue evidence="13">Whole</tissue>
    </source>
</reference>
<keyword evidence="5 11" id="KW-1133">Transmembrane helix</keyword>
<dbReference type="Gene3D" id="2.60.40.10">
    <property type="entry name" value="Immunoglobulins"/>
    <property type="match status" value="2"/>
</dbReference>
<keyword evidence="9" id="KW-0325">Glycoprotein</keyword>
<dbReference type="InterPro" id="IPR013783">
    <property type="entry name" value="Ig-like_fold"/>
</dbReference>
<dbReference type="GO" id="GO:0031295">
    <property type="term" value="P:T cell costimulation"/>
    <property type="evidence" value="ECO:0007669"/>
    <property type="project" value="TreeGrafter"/>
</dbReference>
<feature type="transmembrane region" description="Helical" evidence="11">
    <location>
        <begin position="228"/>
        <end position="249"/>
    </location>
</feature>
<dbReference type="SUPFAM" id="SSF48726">
    <property type="entry name" value="Immunoglobulin"/>
    <property type="match status" value="1"/>
</dbReference>
<evidence type="ECO:0000256" key="1">
    <source>
        <dbReference type="ARBA" id="ARBA00004251"/>
    </source>
</evidence>
<name>A0A9D2YEL9_NOTFU</name>
<keyword evidence="10" id="KW-0393">Immunoglobulin domain</keyword>